<sequence>MVRNINTSLYSYEAKQRAYYIEDKWQVTDNLLLSIGLRKDEFTNYTPFGDPYIEVDNAWAPRLGFSWDVNGDSSLKVFGNLGRYYLGLPLSAVSLFTPATTTDTYFTYSGINADGTPVLAQQLGSAVSANSRFGRIADVRTAVAKDIEGENQDEVILGFTKQLESGWVLGVRGTHRRLNAGIDDQNYDVSNTALINAAAAQGVTIDFSQVAGASLINPGQTNTWGVIGTDGQFHEVSVSREAAGFPKFKRNYSAVEFNLERPFDGQWYAKVNYVWSHSYGTTEGQVRSDLWRTGGALGSYQGQASVSTTQSWDHAALMEHFNGDQSNDHRHQLKLFGFYQFNPQWGASANFSLISGAPHNCLGNYYGTEYSGRDPAGYGGSAITGGPYHYCYNPETGTGSASPPGSQGRLGWIAQLDMGVTYKPAFADGKLALRFDVFNITNEQTATNIYPFSQLPDNTTNPLWDQVVAYQAPRSGRVTLSYDF</sequence>
<accession>A0A2S7BZP0</accession>
<feature type="domain" description="TonB-dependent transporter Oar-like beta-barrel" evidence="7">
    <location>
        <begin position="56"/>
        <end position="445"/>
    </location>
</feature>
<evidence type="ECO:0000256" key="1">
    <source>
        <dbReference type="ARBA" id="ARBA00004571"/>
    </source>
</evidence>
<evidence type="ECO:0000259" key="7">
    <source>
        <dbReference type="Pfam" id="PF25183"/>
    </source>
</evidence>
<name>A0A2S7BZP0_9XANT</name>
<evidence type="ECO:0000256" key="2">
    <source>
        <dbReference type="ARBA" id="ARBA00022448"/>
    </source>
</evidence>
<dbReference type="EMBL" id="MDEE01000028">
    <property type="protein sequence ID" value="PPU54774.1"/>
    <property type="molecule type" value="Genomic_DNA"/>
</dbReference>
<dbReference type="Proteomes" id="UP000238908">
    <property type="component" value="Unassembled WGS sequence"/>
</dbReference>
<dbReference type="InterPro" id="IPR039426">
    <property type="entry name" value="TonB-dep_rcpt-like"/>
</dbReference>
<proteinExistence type="predicted"/>
<dbReference type="Pfam" id="PF25183">
    <property type="entry name" value="OMP_b-brl_4"/>
    <property type="match status" value="1"/>
</dbReference>
<keyword evidence="4" id="KW-0812">Transmembrane</keyword>
<dbReference type="GO" id="GO:0015344">
    <property type="term" value="F:siderophore uptake transmembrane transporter activity"/>
    <property type="evidence" value="ECO:0007669"/>
    <property type="project" value="TreeGrafter"/>
</dbReference>
<dbReference type="SUPFAM" id="SSF56935">
    <property type="entry name" value="Porins"/>
    <property type="match status" value="1"/>
</dbReference>
<dbReference type="PANTHER" id="PTHR30069:SF46">
    <property type="entry name" value="OAR PROTEIN"/>
    <property type="match status" value="1"/>
</dbReference>
<keyword evidence="3" id="KW-1134">Transmembrane beta strand</keyword>
<gene>
    <name evidence="8" type="ORF">XdyCFBP7245_16540</name>
</gene>
<comment type="caution">
    <text evidence="8">The sequence shown here is derived from an EMBL/GenBank/DDBJ whole genome shotgun (WGS) entry which is preliminary data.</text>
</comment>
<dbReference type="GO" id="GO:0009279">
    <property type="term" value="C:cell outer membrane"/>
    <property type="evidence" value="ECO:0007669"/>
    <property type="project" value="UniProtKB-SubCell"/>
</dbReference>
<evidence type="ECO:0000313" key="9">
    <source>
        <dbReference type="Proteomes" id="UP000238908"/>
    </source>
</evidence>
<evidence type="ECO:0000256" key="4">
    <source>
        <dbReference type="ARBA" id="ARBA00022692"/>
    </source>
</evidence>
<comment type="subcellular location">
    <subcellularLocation>
        <location evidence="1">Cell outer membrane</location>
        <topology evidence="1">Multi-pass membrane protein</topology>
    </subcellularLocation>
</comment>
<dbReference type="InterPro" id="IPR036942">
    <property type="entry name" value="Beta-barrel_TonB_sf"/>
</dbReference>
<evidence type="ECO:0000256" key="5">
    <source>
        <dbReference type="ARBA" id="ARBA00023136"/>
    </source>
</evidence>
<organism evidence="8 9">
    <name type="scientific">Xanthomonas dyei</name>
    <dbReference type="NCBI Taxonomy" id="743699"/>
    <lineage>
        <taxon>Bacteria</taxon>
        <taxon>Pseudomonadati</taxon>
        <taxon>Pseudomonadota</taxon>
        <taxon>Gammaproteobacteria</taxon>
        <taxon>Lysobacterales</taxon>
        <taxon>Lysobacteraceae</taxon>
        <taxon>Xanthomonas</taxon>
    </lineage>
</organism>
<reference evidence="8 9" key="1">
    <citation type="submission" date="2016-08" db="EMBL/GenBank/DDBJ databases">
        <authorList>
            <person name="Seilhamer J.J."/>
        </authorList>
    </citation>
    <scope>NUCLEOTIDE SEQUENCE [LARGE SCALE GENOMIC DNA]</scope>
    <source>
        <strain evidence="8 9">CFBP7245</strain>
    </source>
</reference>
<protein>
    <recommendedName>
        <fullName evidence="7">TonB-dependent transporter Oar-like beta-barrel domain-containing protein</fullName>
    </recommendedName>
</protein>
<dbReference type="PANTHER" id="PTHR30069">
    <property type="entry name" value="TONB-DEPENDENT OUTER MEMBRANE RECEPTOR"/>
    <property type="match status" value="1"/>
</dbReference>
<dbReference type="AlphaFoldDB" id="A0A2S7BZP0"/>
<evidence type="ECO:0000256" key="3">
    <source>
        <dbReference type="ARBA" id="ARBA00022452"/>
    </source>
</evidence>
<dbReference type="Gene3D" id="2.40.170.20">
    <property type="entry name" value="TonB-dependent receptor, beta-barrel domain"/>
    <property type="match status" value="1"/>
</dbReference>
<keyword evidence="6" id="KW-0998">Cell outer membrane</keyword>
<keyword evidence="2" id="KW-0813">Transport</keyword>
<keyword evidence="5" id="KW-0472">Membrane</keyword>
<evidence type="ECO:0000256" key="6">
    <source>
        <dbReference type="ARBA" id="ARBA00023237"/>
    </source>
</evidence>
<dbReference type="GO" id="GO:0044718">
    <property type="term" value="P:siderophore transmembrane transport"/>
    <property type="evidence" value="ECO:0007669"/>
    <property type="project" value="TreeGrafter"/>
</dbReference>
<dbReference type="InterPro" id="IPR057601">
    <property type="entry name" value="Oar-like_b-barrel"/>
</dbReference>
<evidence type="ECO:0000313" key="8">
    <source>
        <dbReference type="EMBL" id="PPU54774.1"/>
    </source>
</evidence>